<evidence type="ECO:0000313" key="1">
    <source>
        <dbReference type="EMBL" id="RYR69773.1"/>
    </source>
</evidence>
<comment type="caution">
    <text evidence="1">The sequence shown here is derived from an EMBL/GenBank/DDBJ whole genome shotgun (WGS) entry which is preliminary data.</text>
</comment>
<gene>
    <name evidence="1" type="ORF">Ahy_A03g016317</name>
</gene>
<evidence type="ECO:0000313" key="2">
    <source>
        <dbReference type="Proteomes" id="UP000289738"/>
    </source>
</evidence>
<reference evidence="1 2" key="1">
    <citation type="submission" date="2019-01" db="EMBL/GenBank/DDBJ databases">
        <title>Sequencing of cultivated peanut Arachis hypogaea provides insights into genome evolution and oil improvement.</title>
        <authorList>
            <person name="Chen X."/>
        </authorList>
    </citation>
    <scope>NUCLEOTIDE SEQUENCE [LARGE SCALE GENOMIC DNA]</scope>
    <source>
        <strain evidence="2">cv. Fuhuasheng</strain>
        <tissue evidence="1">Leaves</tissue>
    </source>
</reference>
<accession>A0A445E336</accession>
<dbReference type="Proteomes" id="UP000289738">
    <property type="component" value="Chromosome A03"/>
</dbReference>
<name>A0A445E336_ARAHY</name>
<dbReference type="PROSITE" id="PS51257">
    <property type="entry name" value="PROKAR_LIPOPROTEIN"/>
    <property type="match status" value="1"/>
</dbReference>
<dbReference type="EMBL" id="SDMP01000003">
    <property type="protein sequence ID" value="RYR69773.1"/>
    <property type="molecule type" value="Genomic_DNA"/>
</dbReference>
<organism evidence="1 2">
    <name type="scientific">Arachis hypogaea</name>
    <name type="common">Peanut</name>
    <dbReference type="NCBI Taxonomy" id="3818"/>
    <lineage>
        <taxon>Eukaryota</taxon>
        <taxon>Viridiplantae</taxon>
        <taxon>Streptophyta</taxon>
        <taxon>Embryophyta</taxon>
        <taxon>Tracheophyta</taxon>
        <taxon>Spermatophyta</taxon>
        <taxon>Magnoliopsida</taxon>
        <taxon>eudicotyledons</taxon>
        <taxon>Gunneridae</taxon>
        <taxon>Pentapetalae</taxon>
        <taxon>rosids</taxon>
        <taxon>fabids</taxon>
        <taxon>Fabales</taxon>
        <taxon>Fabaceae</taxon>
        <taxon>Papilionoideae</taxon>
        <taxon>50 kb inversion clade</taxon>
        <taxon>dalbergioids sensu lato</taxon>
        <taxon>Dalbergieae</taxon>
        <taxon>Pterocarpus clade</taxon>
        <taxon>Arachis</taxon>
    </lineage>
</organism>
<protein>
    <submittedName>
        <fullName evidence="1">Uncharacterized protein</fullName>
    </submittedName>
</protein>
<sequence length="112" mass="12603">MRYAGNLESFKVEEQVALTGGFISACKIAAVDLKVVVFVNDLAKFKLDDRCFEDSPGNSPFLQQNCLWASCNWESHLFSPKAYYAFAVMMMLQLEHKEAVGSLWEIKIGEEG</sequence>
<keyword evidence="2" id="KW-1185">Reference proteome</keyword>
<proteinExistence type="predicted"/>
<dbReference type="AlphaFoldDB" id="A0A445E336"/>